<dbReference type="SMART" id="SM00320">
    <property type="entry name" value="WD40"/>
    <property type="match status" value="8"/>
</dbReference>
<dbReference type="Ensembl" id="ENSSLUT00000014609.1">
    <property type="protein sequence ID" value="ENSSLUP00000014146.1"/>
    <property type="gene ID" value="ENSSLUG00000005139.1"/>
</dbReference>
<dbReference type="GO" id="GO:0005634">
    <property type="term" value="C:nucleus"/>
    <property type="evidence" value="ECO:0007669"/>
    <property type="project" value="TreeGrafter"/>
</dbReference>
<dbReference type="PROSITE" id="PS00678">
    <property type="entry name" value="WD_REPEATS_1"/>
    <property type="match status" value="1"/>
</dbReference>
<feature type="repeat" description="WD" evidence="5">
    <location>
        <begin position="158"/>
        <end position="199"/>
    </location>
</feature>
<dbReference type="InterPro" id="IPR001487">
    <property type="entry name" value="Bromodomain"/>
</dbReference>
<dbReference type="Gene3D" id="2.130.10.10">
    <property type="entry name" value="YVTN repeat-like/Quinoprotein amine dehydrogenase"/>
    <property type="match status" value="3"/>
</dbReference>
<sequence length="1334" mass="151232">MSFSLPFYYTTLLPSDWCFVIYHSEYKLSFVCVCVCVCVCVQVKLYRHISPDHLLQVCSRVCPLLESELPASVPGLSSLLGAGRQNLLRSSKSCKNVVWKGSALAALHCGRPPEPPIIYGSPPNIVETSFGRRLNGSYRLRQLLPTAVYLHMKMHKRILGHLSSVYCVTFDRTGRRIFTGSDDCLVKIWGTDDGRLLATLRGHAAEISDMAVSYENTMIAAGSCDKTIRVWCLQTCAPLAVLEGHAASITSLQFSPFCCGSKRYLSSTGADGTICFWQWDARTLKFGQRPSKFTERSRPGVQMICSSFSAGGMFLATGSTDHIIRVYYFGSGQPEKISELESHTDKVDSIQFSHCSDRFVSGSRDGTARIWQLQPQGWRSILLDMQTKLPGYVCSEQGIVTKLKVTMVAWDRHDSTVITAANNLTLKVWNSTTGNLVHVLMGHEDEVFVLEPHPFDPRILFSAGHDGNCIVWDLARGVKIRSYFNMIEGQGHGALFDCKCSPDGQHFAATDSHGHLLIFGFGSSSKYDKIADQMFFHTDYRPLIRDANNYVLDEQTQQAPHLMPPPFLVDVDGNPHPPRYQRLVPGREGCRDEQLIPQMGVTSSGLNQVVSEQAVDGSSPLDTMIQRLQQEQDQRLGASDTRSNRGSVGSPTEVHSPPNVGLRRSGQIEGVRQMHSNAPRSQMATEGDLVAWSRRVLVPELENINWREAKGEEEVNIYQSERRRRTIHSLPKESRVSAITLTHTLFDYSSDYSDWTADAGINLEPPKKSVKVKKKSSSSEEDGEKKRDGKKERKKDKRAEFQEQGLTLEEWLPSAWITDTVPRRCPYIPQMGDEVYYFRQGHEAYVEMAKQKKIYSINAKKQPWHKMELREQELMKIVGIKYEVGLPTLCCLKLSFLDPDTGKLTGGSFSMKYHDMPDVIDFLILRQQFDNARRRQWSDRFRSVIDDAWWFGTIESQEPYQPQYSDSLFQCYNVCWDNGDTEKMSPWDMEPIPDDATFPDELGTSVPLVEEEQKELLYVPLDGEWGCRTRAEECERIIKAIDQLCTLDVAAPFAFPVDLQAYPTYCTVVAYVTDLSTIRERLVNRFYRRLSSLMWEVRYIEHNAQTFNEPGSFIVTTAKFRQLRTRPPSYDPHAWRGRCKELLDLIFQCEDSEPFREPVDLQEYPDYLQIVDSPMDFGTVLNTLKDGKYQSPIELCKDVRLIFSNSKAYTPSKKSRIYSMSLRLSALFEEHVSSILADYKAIHGLTNKLTRQGTDRQTRHTTDRQTRHAMKRRRRSESPASSTSTRSLRAHNSVSASTTAAPQRVTPSPAADSNSGGSTRRKLRTPVRLTPGKR</sequence>
<protein>
    <submittedName>
        <fullName evidence="8">Pleckstrin homology domain interacting protein</fullName>
    </submittedName>
</protein>
<dbReference type="InterPro" id="IPR018359">
    <property type="entry name" value="Bromodomain_CS"/>
</dbReference>
<name>A0A8C9XW58_SANLU</name>
<dbReference type="FunFam" id="2.130.10.10:FF:000222">
    <property type="entry name" value="Bromodomain and WD repeat domain containing 3"/>
    <property type="match status" value="1"/>
</dbReference>
<dbReference type="Proteomes" id="UP000694568">
    <property type="component" value="Unplaced"/>
</dbReference>
<dbReference type="Pfam" id="PF00439">
    <property type="entry name" value="Bromodomain"/>
    <property type="match status" value="2"/>
</dbReference>
<dbReference type="SMART" id="SM00297">
    <property type="entry name" value="BROMO"/>
    <property type="match status" value="2"/>
</dbReference>
<dbReference type="Pfam" id="PF00400">
    <property type="entry name" value="WD40"/>
    <property type="match status" value="5"/>
</dbReference>
<evidence type="ECO:0000256" key="6">
    <source>
        <dbReference type="SAM" id="MobiDB-lite"/>
    </source>
</evidence>
<dbReference type="GO" id="GO:0007010">
    <property type="term" value="P:cytoskeleton organization"/>
    <property type="evidence" value="ECO:0007669"/>
    <property type="project" value="TreeGrafter"/>
</dbReference>
<evidence type="ECO:0000256" key="3">
    <source>
        <dbReference type="ARBA" id="ARBA00023117"/>
    </source>
</evidence>
<dbReference type="GO" id="GO:0006357">
    <property type="term" value="P:regulation of transcription by RNA polymerase II"/>
    <property type="evidence" value="ECO:0007669"/>
    <property type="project" value="TreeGrafter"/>
</dbReference>
<organism evidence="8 9">
    <name type="scientific">Sander lucioperca</name>
    <name type="common">Pike-perch</name>
    <name type="synonym">Perca lucioperca</name>
    <dbReference type="NCBI Taxonomy" id="283035"/>
    <lineage>
        <taxon>Eukaryota</taxon>
        <taxon>Metazoa</taxon>
        <taxon>Chordata</taxon>
        <taxon>Craniata</taxon>
        <taxon>Vertebrata</taxon>
        <taxon>Euteleostomi</taxon>
        <taxon>Actinopterygii</taxon>
        <taxon>Neopterygii</taxon>
        <taxon>Teleostei</taxon>
        <taxon>Neoteleostei</taxon>
        <taxon>Acanthomorphata</taxon>
        <taxon>Eupercaria</taxon>
        <taxon>Perciformes</taxon>
        <taxon>Percoidei</taxon>
        <taxon>Percidae</taxon>
        <taxon>Luciopercinae</taxon>
        <taxon>Sander</taxon>
    </lineage>
</organism>
<dbReference type="InterPro" id="IPR052060">
    <property type="entry name" value="Bromo_WD_repeat"/>
</dbReference>
<evidence type="ECO:0000259" key="7">
    <source>
        <dbReference type="PROSITE" id="PS50014"/>
    </source>
</evidence>
<dbReference type="InterPro" id="IPR001680">
    <property type="entry name" value="WD40_rpt"/>
</dbReference>
<evidence type="ECO:0000256" key="2">
    <source>
        <dbReference type="ARBA" id="ARBA00022737"/>
    </source>
</evidence>
<evidence type="ECO:0000256" key="1">
    <source>
        <dbReference type="ARBA" id="ARBA00022574"/>
    </source>
</evidence>
<dbReference type="PROSITE" id="PS00633">
    <property type="entry name" value="BROMODOMAIN_1"/>
    <property type="match status" value="1"/>
</dbReference>
<evidence type="ECO:0000313" key="8">
    <source>
        <dbReference type="Ensembl" id="ENSSLUP00000014146.1"/>
    </source>
</evidence>
<feature type="repeat" description="WD" evidence="5">
    <location>
        <begin position="440"/>
        <end position="482"/>
    </location>
</feature>
<dbReference type="SUPFAM" id="SSF50978">
    <property type="entry name" value="WD40 repeat-like"/>
    <property type="match status" value="1"/>
</dbReference>
<dbReference type="InterPro" id="IPR057451">
    <property type="entry name" value="BRWD/PHIP_AD"/>
</dbReference>
<feature type="repeat" description="WD" evidence="5">
    <location>
        <begin position="200"/>
        <end position="231"/>
    </location>
</feature>
<feature type="region of interest" description="Disordered" evidence="6">
    <location>
        <begin position="1250"/>
        <end position="1334"/>
    </location>
</feature>
<dbReference type="CDD" id="cd00200">
    <property type="entry name" value="WD40"/>
    <property type="match status" value="1"/>
</dbReference>
<keyword evidence="9" id="KW-1185">Reference proteome</keyword>
<dbReference type="PROSITE" id="PS50294">
    <property type="entry name" value="WD_REPEATS_REGION"/>
    <property type="match status" value="4"/>
</dbReference>
<dbReference type="InterPro" id="IPR015943">
    <property type="entry name" value="WD40/YVTN_repeat-like_dom_sf"/>
</dbReference>
<dbReference type="PANTHER" id="PTHR16266:SF4">
    <property type="entry name" value="PH-INTERACTING PROTEIN"/>
    <property type="match status" value="1"/>
</dbReference>
<dbReference type="Pfam" id="PF25313">
    <property type="entry name" value="BRWD_AD"/>
    <property type="match status" value="1"/>
</dbReference>
<feature type="repeat" description="WD" evidence="5">
    <location>
        <begin position="405"/>
        <end position="439"/>
    </location>
</feature>
<feature type="compositionally biased region" description="Basic residues" evidence="6">
    <location>
        <begin position="1319"/>
        <end position="1334"/>
    </location>
</feature>
<dbReference type="PROSITE" id="PS50082">
    <property type="entry name" value="WD_REPEATS_2"/>
    <property type="match status" value="6"/>
</dbReference>
<feature type="domain" description="Bromo" evidence="7">
    <location>
        <begin position="1045"/>
        <end position="1115"/>
    </location>
</feature>
<evidence type="ECO:0000313" key="9">
    <source>
        <dbReference type="Proteomes" id="UP000694568"/>
    </source>
</evidence>
<keyword evidence="1 5" id="KW-0853">WD repeat</keyword>
<reference evidence="8" key="2">
    <citation type="submission" date="2025-09" db="UniProtKB">
        <authorList>
            <consortium name="Ensembl"/>
        </authorList>
    </citation>
    <scope>IDENTIFICATION</scope>
</reference>
<dbReference type="FunFam" id="1.20.920.10:FF:000017">
    <property type="entry name" value="Bromodomain and WD repeat domain containing 1"/>
    <property type="match status" value="1"/>
</dbReference>
<evidence type="ECO:0000256" key="4">
    <source>
        <dbReference type="PROSITE-ProRule" id="PRU00035"/>
    </source>
</evidence>
<dbReference type="FunFam" id="2.30.30.1040:FF:000003">
    <property type="entry name" value="Bromodomain and WD repeat domain containing 1"/>
    <property type="match status" value="1"/>
</dbReference>
<keyword evidence="2" id="KW-0677">Repeat</keyword>
<dbReference type="FunFam" id="2.130.10.10:FF:000328">
    <property type="entry name" value="Bromodomain and WD repeat domain containing 3"/>
    <property type="match status" value="1"/>
</dbReference>
<feature type="repeat" description="WD" evidence="5">
    <location>
        <begin position="242"/>
        <end position="278"/>
    </location>
</feature>
<feature type="region of interest" description="Disordered" evidence="6">
    <location>
        <begin position="766"/>
        <end position="799"/>
    </location>
</feature>
<feature type="region of interest" description="Disordered" evidence="6">
    <location>
        <begin position="631"/>
        <end position="663"/>
    </location>
</feature>
<feature type="compositionally biased region" description="Basic and acidic residues" evidence="6">
    <location>
        <begin position="1253"/>
        <end position="1266"/>
    </location>
</feature>
<dbReference type="SUPFAM" id="SSF47370">
    <property type="entry name" value="Bromodomain"/>
    <property type="match status" value="2"/>
</dbReference>
<feature type="compositionally biased region" description="Low complexity" evidence="6">
    <location>
        <begin position="1278"/>
        <end position="1287"/>
    </location>
</feature>
<dbReference type="CDD" id="cd05529">
    <property type="entry name" value="Bromo_WDR9_I_like"/>
    <property type="match status" value="1"/>
</dbReference>
<dbReference type="PROSITE" id="PS50014">
    <property type="entry name" value="BROMODOMAIN_2"/>
    <property type="match status" value="2"/>
</dbReference>
<dbReference type="Gene3D" id="1.20.920.10">
    <property type="entry name" value="Bromodomain-like"/>
    <property type="match status" value="2"/>
</dbReference>
<dbReference type="InterPro" id="IPR019775">
    <property type="entry name" value="WD40_repeat_CS"/>
</dbReference>
<proteinExistence type="predicted"/>
<dbReference type="InterPro" id="IPR036322">
    <property type="entry name" value="WD40_repeat_dom_sf"/>
</dbReference>
<reference evidence="8" key="1">
    <citation type="submission" date="2025-08" db="UniProtKB">
        <authorList>
            <consortium name="Ensembl"/>
        </authorList>
    </citation>
    <scope>IDENTIFICATION</scope>
</reference>
<feature type="compositionally biased region" description="Polar residues" evidence="6">
    <location>
        <begin position="640"/>
        <end position="650"/>
    </location>
</feature>
<evidence type="ECO:0000256" key="5">
    <source>
        <dbReference type="PROSITE-ProRule" id="PRU00221"/>
    </source>
</evidence>
<gene>
    <name evidence="8" type="primary">LOC116041933</name>
</gene>
<dbReference type="FunFam" id="1.20.920.10:FF:000066">
    <property type="entry name" value="Transcription initiation factor TFIID subunit 1"/>
    <property type="match status" value="1"/>
</dbReference>
<dbReference type="PRINTS" id="PR00503">
    <property type="entry name" value="BROMODOMAIN"/>
</dbReference>
<feature type="compositionally biased region" description="Polar residues" evidence="6">
    <location>
        <begin position="1292"/>
        <end position="1301"/>
    </location>
</feature>
<dbReference type="GO" id="GO:0008360">
    <property type="term" value="P:regulation of cell shape"/>
    <property type="evidence" value="ECO:0007669"/>
    <property type="project" value="TreeGrafter"/>
</dbReference>
<dbReference type="InterPro" id="IPR036427">
    <property type="entry name" value="Bromodomain-like_sf"/>
</dbReference>
<dbReference type="FunFam" id="2.130.10.10:FF:000141">
    <property type="entry name" value="Pleckstrin homology domain interacting protein"/>
    <property type="match status" value="1"/>
</dbReference>
<feature type="domain" description="Bromo" evidence="7">
    <location>
        <begin position="1147"/>
        <end position="1217"/>
    </location>
</feature>
<dbReference type="GeneTree" id="ENSGT00950000183107"/>
<feature type="repeat" description="WD" evidence="5">
    <location>
        <begin position="340"/>
        <end position="374"/>
    </location>
</feature>
<keyword evidence="3 4" id="KW-0103">Bromodomain</keyword>
<accession>A0A8C9XW58</accession>
<dbReference type="PANTHER" id="PTHR16266">
    <property type="entry name" value="WD REPEAT DOMAIN 9"/>
    <property type="match status" value="1"/>
</dbReference>
<feature type="compositionally biased region" description="Basic and acidic residues" evidence="6">
    <location>
        <begin position="783"/>
        <end position="799"/>
    </location>
</feature>